<keyword evidence="1" id="KW-0539">Nucleus</keyword>
<evidence type="ECO:0000313" key="4">
    <source>
        <dbReference type="EMBL" id="KAL1888210.1"/>
    </source>
</evidence>
<evidence type="ECO:0000256" key="1">
    <source>
        <dbReference type="ARBA" id="ARBA00023242"/>
    </source>
</evidence>
<feature type="domain" description="Zn(2)-C6 fungal-type" evidence="3">
    <location>
        <begin position="42"/>
        <end position="72"/>
    </location>
</feature>
<sequence length="519" mass="56121">MLHVSGLFPLPARHSHISPLPSPSSSLSTMASPGREVVRHRACDFCRNRKVACSKELGGCMRCTKDNVCCVYSPQKPMGRPRKKPSTNPSHGPRLGPRPGPESRPTVSPTPSASSLPHGSTTPDFSRAAAAADCATALYSVTTTSTTATTIAPSAFTAAPLATASHIASDVSPARHPIDVSSVPHLYHSPNLHAFEEPDIASRNILIGGALEDPSFPHVDDGSNNSSFSRATSAPRSLVSSLHPLGIFSFPDGYDFSTADIGSSHSRNHSQEYAHSHAQDQSQQPPQHSTPPTFSPTLSPPTRIFNSPNPIFLPLSECACQDKMKLSIEILRSLSMASSINPVSAVQTIRDCLDVALGLGCNMCNPSSQLLQSQYFLHSAEANMDVNMALRSAETTSLLCSLVVTLCDTYASLRRLPNLNPNTTDMPPQPTASAPFMQFSNQINCPSSWDWNWDWGWGWDWELEGALREGLHRVLQGLKDREQQQQYSGRASGPEDGGWRQQCPSMIRAAHEALERAGL</sequence>
<accession>A0ABR3YJR9</accession>
<dbReference type="Gene3D" id="4.10.240.10">
    <property type="entry name" value="Zn(2)-C6 fungal-type DNA-binding domain"/>
    <property type="match status" value="1"/>
</dbReference>
<name>A0ABR3YJR9_9PEZI</name>
<organism evidence="4 5">
    <name type="scientific">Ceratocystis pirilliformis</name>
    <dbReference type="NCBI Taxonomy" id="259994"/>
    <lineage>
        <taxon>Eukaryota</taxon>
        <taxon>Fungi</taxon>
        <taxon>Dikarya</taxon>
        <taxon>Ascomycota</taxon>
        <taxon>Pezizomycotina</taxon>
        <taxon>Sordariomycetes</taxon>
        <taxon>Hypocreomycetidae</taxon>
        <taxon>Microascales</taxon>
        <taxon>Ceratocystidaceae</taxon>
        <taxon>Ceratocystis</taxon>
    </lineage>
</organism>
<feature type="compositionally biased region" description="Basic and acidic residues" evidence="2">
    <location>
        <begin position="269"/>
        <end position="278"/>
    </location>
</feature>
<keyword evidence="5" id="KW-1185">Reference proteome</keyword>
<feature type="region of interest" description="Disordered" evidence="2">
    <location>
        <begin position="74"/>
        <end position="125"/>
    </location>
</feature>
<feature type="compositionally biased region" description="Low complexity" evidence="2">
    <location>
        <begin position="279"/>
        <end position="300"/>
    </location>
</feature>
<evidence type="ECO:0000256" key="2">
    <source>
        <dbReference type="SAM" id="MobiDB-lite"/>
    </source>
</evidence>
<dbReference type="CDD" id="cd00067">
    <property type="entry name" value="GAL4"/>
    <property type="match status" value="1"/>
</dbReference>
<dbReference type="Pfam" id="PF00172">
    <property type="entry name" value="Zn_clus"/>
    <property type="match status" value="1"/>
</dbReference>
<protein>
    <recommendedName>
        <fullName evidence="3">Zn(2)-C6 fungal-type domain-containing protein</fullName>
    </recommendedName>
</protein>
<dbReference type="EMBL" id="JAWDJO010000272">
    <property type="protein sequence ID" value="KAL1888210.1"/>
    <property type="molecule type" value="Genomic_DNA"/>
</dbReference>
<dbReference type="SMART" id="SM00066">
    <property type="entry name" value="GAL4"/>
    <property type="match status" value="1"/>
</dbReference>
<feature type="region of interest" description="Disordered" evidence="2">
    <location>
        <begin position="261"/>
        <end position="300"/>
    </location>
</feature>
<dbReference type="Proteomes" id="UP001583280">
    <property type="component" value="Unassembled WGS sequence"/>
</dbReference>
<proteinExistence type="predicted"/>
<dbReference type="PROSITE" id="PS00463">
    <property type="entry name" value="ZN2_CY6_FUNGAL_1"/>
    <property type="match status" value="1"/>
</dbReference>
<dbReference type="SUPFAM" id="SSF57701">
    <property type="entry name" value="Zn2/Cys6 DNA-binding domain"/>
    <property type="match status" value="1"/>
</dbReference>
<gene>
    <name evidence="4" type="ORF">Cpir12675_006259</name>
</gene>
<dbReference type="InterPro" id="IPR036864">
    <property type="entry name" value="Zn2-C6_fun-type_DNA-bd_sf"/>
</dbReference>
<comment type="caution">
    <text evidence="4">The sequence shown here is derived from an EMBL/GenBank/DDBJ whole genome shotgun (WGS) entry which is preliminary data.</text>
</comment>
<evidence type="ECO:0000259" key="3">
    <source>
        <dbReference type="PROSITE" id="PS50048"/>
    </source>
</evidence>
<feature type="compositionally biased region" description="Polar residues" evidence="2">
    <location>
        <begin position="105"/>
        <end position="124"/>
    </location>
</feature>
<reference evidence="4 5" key="1">
    <citation type="journal article" date="2024" name="IMA Fungus">
        <title>IMA Genome - F19 : A genome assembly and annotation guide to empower mycologists, including annotated draft genome sequences of Ceratocystis pirilliformis, Diaporthe australafricana, Fusarium ophioides, Paecilomyces lecythidis, and Sporothrix stenoceras.</title>
        <authorList>
            <person name="Aylward J."/>
            <person name="Wilson A.M."/>
            <person name="Visagie C.M."/>
            <person name="Spraker J."/>
            <person name="Barnes I."/>
            <person name="Buitendag C."/>
            <person name="Ceriani C."/>
            <person name="Del Mar Angel L."/>
            <person name="du Plessis D."/>
            <person name="Fuchs T."/>
            <person name="Gasser K."/>
            <person name="Kramer D."/>
            <person name="Li W."/>
            <person name="Munsamy K."/>
            <person name="Piso A."/>
            <person name="Price J.L."/>
            <person name="Sonnekus B."/>
            <person name="Thomas C."/>
            <person name="van der Nest A."/>
            <person name="van Dijk A."/>
            <person name="van Heerden A."/>
            <person name="van Vuuren N."/>
            <person name="Yilmaz N."/>
            <person name="Duong T.A."/>
            <person name="van der Merwe N.A."/>
            <person name="Wingfield M.J."/>
            <person name="Wingfield B.D."/>
        </authorList>
    </citation>
    <scope>NUCLEOTIDE SEQUENCE [LARGE SCALE GENOMIC DNA]</scope>
    <source>
        <strain evidence="4 5">CMW 12675</strain>
    </source>
</reference>
<dbReference type="InterPro" id="IPR001138">
    <property type="entry name" value="Zn2Cys6_DnaBD"/>
</dbReference>
<feature type="region of interest" description="Disordered" evidence="2">
    <location>
        <begin position="11"/>
        <end position="32"/>
    </location>
</feature>
<evidence type="ECO:0000313" key="5">
    <source>
        <dbReference type="Proteomes" id="UP001583280"/>
    </source>
</evidence>
<dbReference type="PROSITE" id="PS50048">
    <property type="entry name" value="ZN2_CY6_FUNGAL_2"/>
    <property type="match status" value="1"/>
</dbReference>